<comment type="caution">
    <text evidence="1">The sequence shown here is derived from an EMBL/GenBank/DDBJ whole genome shotgun (WGS) entry which is preliminary data.</text>
</comment>
<dbReference type="Gene3D" id="1.25.10.10">
    <property type="entry name" value="Leucine-rich Repeat Variant"/>
    <property type="match status" value="1"/>
</dbReference>
<dbReference type="Proteomes" id="UP001519654">
    <property type="component" value="Unassembled WGS sequence"/>
</dbReference>
<dbReference type="InterPro" id="IPR011989">
    <property type="entry name" value="ARM-like"/>
</dbReference>
<dbReference type="EMBL" id="JAHKKG010000001">
    <property type="protein sequence ID" value="MBU2662747.1"/>
    <property type="molecule type" value="Genomic_DNA"/>
</dbReference>
<gene>
    <name evidence="1" type="ORF">KOI35_04430</name>
</gene>
<keyword evidence="2" id="KW-1185">Reference proteome</keyword>
<protein>
    <submittedName>
        <fullName evidence="1">HEAT repeat domain-containing protein</fullName>
    </submittedName>
</protein>
<proteinExistence type="predicted"/>
<dbReference type="InterPro" id="IPR016024">
    <property type="entry name" value="ARM-type_fold"/>
</dbReference>
<organism evidence="1 2">
    <name type="scientific">Paractinoplanes bogorensis</name>
    <dbReference type="NCBI Taxonomy" id="1610840"/>
    <lineage>
        <taxon>Bacteria</taxon>
        <taxon>Bacillati</taxon>
        <taxon>Actinomycetota</taxon>
        <taxon>Actinomycetes</taxon>
        <taxon>Micromonosporales</taxon>
        <taxon>Micromonosporaceae</taxon>
        <taxon>Paractinoplanes</taxon>
    </lineage>
</organism>
<dbReference type="RefSeq" id="WP_215784663.1">
    <property type="nucleotide sequence ID" value="NZ_JAHKKG010000001.1"/>
</dbReference>
<sequence length="465" mass="49989">MTASPLLDEAARRGGEALDAVLVALGRSSAAPTSPASPISPALPTDVVSPFPLVTLVSLIERPRLVTQLDDRFRGHTWWERADSLIGLDRPSSGSGPGLMERLRRSFGHERQMASSHRDERARDLAVPASLHRGGLGHELLALASMHRDGRVREQAVLAMAARPAPGVMPFLVLRSGDWVGPVREPARVAVAALLAEQPEVYLPAAVPIAAHTAGRMRGGWAMEQVRAATAANFDRVAPLLMASPRPAPRRLAFGVGEQLDRWTSAELLHFALHEGDVVIRSRATEAAVRHADTADLRRMAASRFSGVRIAALVKMAFSGLDADVAAAADDPAPLVRAYARTRIADPLSHYRAAVTAHPTPGLVAGLGEVGRYDDEALLTPLLSHPDPRIRAAAVRALVAIDAVRVERFLPLLQDPAAGVIREAARALRPFERRVPADLLSRLFDDPRPEVRRGARRILGSRAAG</sequence>
<name>A0ABS5YH71_9ACTN</name>
<dbReference type="SUPFAM" id="SSF48371">
    <property type="entry name" value="ARM repeat"/>
    <property type="match status" value="1"/>
</dbReference>
<reference evidence="1 2" key="1">
    <citation type="submission" date="2021-06" db="EMBL/GenBank/DDBJ databases">
        <title>Actinoplanes lichenicola sp. nov., and Actinoplanes ovalisporus sp. nov., isolated from lichen in Thailand.</title>
        <authorList>
            <person name="Saeng-In P."/>
            <person name="Kanchanasin P."/>
            <person name="Yuki M."/>
            <person name="Kudo T."/>
            <person name="Ohkuma M."/>
            <person name="Phongsopitanun W."/>
            <person name="Tanasupawat S."/>
        </authorList>
    </citation>
    <scope>NUCLEOTIDE SEQUENCE [LARGE SCALE GENOMIC DNA]</scope>
    <source>
        <strain evidence="1 2">NBRC 110975</strain>
    </source>
</reference>
<dbReference type="Pfam" id="PF13646">
    <property type="entry name" value="HEAT_2"/>
    <property type="match status" value="1"/>
</dbReference>
<evidence type="ECO:0000313" key="2">
    <source>
        <dbReference type="Proteomes" id="UP001519654"/>
    </source>
</evidence>
<accession>A0ABS5YH71</accession>
<evidence type="ECO:0000313" key="1">
    <source>
        <dbReference type="EMBL" id="MBU2662747.1"/>
    </source>
</evidence>